<dbReference type="InterPro" id="IPR036388">
    <property type="entry name" value="WH-like_DNA-bd_sf"/>
</dbReference>
<accession>F6D4P4</accession>
<sequence>MKVFKKKGELTHFQILAEIARGEPHLRQKDIADKLGITVQAVSENIKNLVDEGFVETGMGRSKYKITKRGIEKVKTEAANLRKYADNVLETMNTYKSVWPAIARQKLKPGEKVWLEMENGTLYATKEKKSAYAEVLNEATTGEDVALIKLGGTIELKPGSVIILKLPTINQGGSRACDLEKIISIYEKGSDNRRFDRVGEMGTVSRAVTEKLDIKADFEFATPDATLAAAKRGLNVLVFAVGKMTNSITRKLDSEGVNYVIKDVTKSE</sequence>
<dbReference type="InterPro" id="IPR057161">
    <property type="entry name" value="DUF7839"/>
</dbReference>
<dbReference type="InterPro" id="IPR036390">
    <property type="entry name" value="WH_DNA-bd_sf"/>
</dbReference>
<dbReference type="Pfam" id="PF25211">
    <property type="entry name" value="DUF7839"/>
    <property type="match status" value="1"/>
</dbReference>
<dbReference type="HOGENOM" id="CLU_090237_0_0_2"/>
<dbReference type="KEGG" id="mew:MSWAN_0490"/>
<reference evidence="2 3" key="1">
    <citation type="journal article" date="2014" name="Int. J. Syst. Evol. Microbiol.">
        <title>Methanobacterium paludis sp. nov. and a novel strain of Methanobacterium lacus isolated from northern peatlands.</title>
        <authorList>
            <person name="Cadillo-Quiroz H."/>
            <person name="Brauer S.L."/>
            <person name="Goodson N."/>
            <person name="Yavitt J.B."/>
            <person name="Zinder S.H."/>
        </authorList>
    </citation>
    <scope>NUCLEOTIDE SEQUENCE [LARGE SCALE GENOMIC DNA]</scope>
    <source>
        <strain evidence="3">DSM 25820 / JCM 18151 / SWAN1</strain>
    </source>
</reference>
<dbReference type="PANTHER" id="PTHR43704">
    <property type="entry name" value="BSR5907 PROTEIN"/>
    <property type="match status" value="1"/>
</dbReference>
<dbReference type="Pfam" id="PF12802">
    <property type="entry name" value="MarR_2"/>
    <property type="match status" value="1"/>
</dbReference>
<evidence type="ECO:0000313" key="3">
    <source>
        <dbReference type="Proteomes" id="UP000009231"/>
    </source>
</evidence>
<dbReference type="SUPFAM" id="SSF46785">
    <property type="entry name" value="Winged helix' DNA-binding domain"/>
    <property type="match status" value="1"/>
</dbReference>
<dbReference type="InterPro" id="IPR012015">
    <property type="entry name" value="UCP_HTH_arc"/>
</dbReference>
<gene>
    <name evidence="2" type="ordered locus">MSWAN_0490</name>
</gene>
<dbReference type="GO" id="GO:0003677">
    <property type="term" value="F:DNA binding"/>
    <property type="evidence" value="ECO:0007669"/>
    <property type="project" value="InterPro"/>
</dbReference>
<dbReference type="InterPro" id="IPR000835">
    <property type="entry name" value="HTH_MarR-typ"/>
</dbReference>
<evidence type="ECO:0000259" key="1">
    <source>
        <dbReference type="SMART" id="SM00419"/>
    </source>
</evidence>
<dbReference type="GO" id="GO:0003700">
    <property type="term" value="F:DNA-binding transcription factor activity"/>
    <property type="evidence" value="ECO:0007669"/>
    <property type="project" value="InterPro"/>
</dbReference>
<dbReference type="eggNOG" id="arCOG04399">
    <property type="taxonomic scope" value="Archaea"/>
</dbReference>
<proteinExistence type="predicted"/>
<dbReference type="Proteomes" id="UP000009231">
    <property type="component" value="Chromosome"/>
</dbReference>
<protein>
    <submittedName>
        <fullName evidence="2">Transcriptional regulator, MarR family</fullName>
    </submittedName>
</protein>
<dbReference type="InterPro" id="IPR012318">
    <property type="entry name" value="HTH_CRP"/>
</dbReference>
<keyword evidence="3" id="KW-1185">Reference proteome</keyword>
<dbReference type="STRING" id="868131.MSWAN_0490"/>
<feature type="domain" description="HTH crp-type" evidence="1">
    <location>
        <begin position="18"/>
        <end position="68"/>
    </location>
</feature>
<evidence type="ECO:0000313" key="2">
    <source>
        <dbReference type="EMBL" id="AEG17529.1"/>
    </source>
</evidence>
<dbReference type="PANTHER" id="PTHR43704:SF2">
    <property type="entry name" value="HTH CRP-TYPE DOMAIN-CONTAINING PROTEIN"/>
    <property type="match status" value="1"/>
</dbReference>
<dbReference type="EMBL" id="CP002772">
    <property type="protein sequence ID" value="AEG17529.1"/>
    <property type="molecule type" value="Genomic_DNA"/>
</dbReference>
<dbReference type="PIRSF" id="PIRSF004955">
    <property type="entry name" value="HTH_arch"/>
    <property type="match status" value="1"/>
</dbReference>
<dbReference type="AlphaFoldDB" id="F6D4P4"/>
<dbReference type="RefSeq" id="WP_013825031.1">
    <property type="nucleotide sequence ID" value="NC_015574.1"/>
</dbReference>
<name>F6D4P4_METPW</name>
<dbReference type="GeneID" id="10667977"/>
<dbReference type="CDD" id="cd00092">
    <property type="entry name" value="HTH_CRP"/>
    <property type="match status" value="1"/>
</dbReference>
<dbReference type="SMART" id="SM00419">
    <property type="entry name" value="HTH_CRP"/>
    <property type="match status" value="1"/>
</dbReference>
<dbReference type="OrthoDB" id="56502at2157"/>
<organism evidence="2 3">
    <name type="scientific">Methanobacterium paludis (strain DSM 25820 / JCM 18151 / SWAN1)</name>
    <dbReference type="NCBI Taxonomy" id="868131"/>
    <lineage>
        <taxon>Archaea</taxon>
        <taxon>Methanobacteriati</taxon>
        <taxon>Methanobacteriota</taxon>
        <taxon>Methanomada group</taxon>
        <taxon>Methanobacteria</taxon>
        <taxon>Methanobacteriales</taxon>
        <taxon>Methanobacteriaceae</taxon>
        <taxon>Methanobacterium</taxon>
    </lineage>
</organism>
<dbReference type="Gene3D" id="1.10.10.10">
    <property type="entry name" value="Winged helix-like DNA-binding domain superfamily/Winged helix DNA-binding domain"/>
    <property type="match status" value="1"/>
</dbReference>